<dbReference type="CDD" id="cd00067">
    <property type="entry name" value="GAL4"/>
    <property type="match status" value="1"/>
</dbReference>
<proteinExistence type="predicted"/>
<evidence type="ECO:0000256" key="3">
    <source>
        <dbReference type="ARBA" id="ARBA00023163"/>
    </source>
</evidence>
<dbReference type="EMBL" id="JAVRRF010000010">
    <property type="protein sequence ID" value="KAK5060773.1"/>
    <property type="molecule type" value="Genomic_DNA"/>
</dbReference>
<evidence type="ECO:0000256" key="5">
    <source>
        <dbReference type="SAM" id="MobiDB-lite"/>
    </source>
</evidence>
<evidence type="ECO:0000259" key="6">
    <source>
        <dbReference type="PROSITE" id="PS50048"/>
    </source>
</evidence>
<keyword evidence="3" id="KW-0804">Transcription</keyword>
<dbReference type="Gene3D" id="4.10.240.10">
    <property type="entry name" value="Zn(2)-C6 fungal-type DNA-binding domain"/>
    <property type="match status" value="1"/>
</dbReference>
<evidence type="ECO:0000313" key="8">
    <source>
        <dbReference type="Proteomes" id="UP001345691"/>
    </source>
</evidence>
<feature type="domain" description="Zn(2)-C6 fungal-type" evidence="6">
    <location>
        <begin position="61"/>
        <end position="91"/>
    </location>
</feature>
<keyword evidence="1" id="KW-0805">Transcription regulation</keyword>
<name>A0ABR0JBV4_9EURO</name>
<evidence type="ECO:0000256" key="2">
    <source>
        <dbReference type="ARBA" id="ARBA00023125"/>
    </source>
</evidence>
<dbReference type="PROSITE" id="PS50048">
    <property type="entry name" value="ZN2_CY6_FUNGAL_2"/>
    <property type="match status" value="1"/>
</dbReference>
<dbReference type="SUPFAM" id="SSF57701">
    <property type="entry name" value="Zn2/Cys6 DNA-binding domain"/>
    <property type="match status" value="1"/>
</dbReference>
<organism evidence="7 8">
    <name type="scientific">Exophiala sideris</name>
    <dbReference type="NCBI Taxonomy" id="1016849"/>
    <lineage>
        <taxon>Eukaryota</taxon>
        <taxon>Fungi</taxon>
        <taxon>Dikarya</taxon>
        <taxon>Ascomycota</taxon>
        <taxon>Pezizomycotina</taxon>
        <taxon>Eurotiomycetes</taxon>
        <taxon>Chaetothyriomycetidae</taxon>
        <taxon>Chaetothyriales</taxon>
        <taxon>Herpotrichiellaceae</taxon>
        <taxon>Exophiala</taxon>
    </lineage>
</organism>
<evidence type="ECO:0000313" key="7">
    <source>
        <dbReference type="EMBL" id="KAK5060773.1"/>
    </source>
</evidence>
<dbReference type="SMART" id="SM00066">
    <property type="entry name" value="GAL4"/>
    <property type="match status" value="1"/>
</dbReference>
<sequence>MASQTGAMTTTTSSISTPYPSLSSLISPTESSSTSSPTFLSATALLTPPKTTTKPIKLRAACNHCFSAKVRCDGIKEGCRRCSEKRLSCIYSESRVGKVVGKRRKRPLADPTTNINSQPWIINGTAGTVQSIASPANSNSRPQSSKEDCPVPNWTSFLVGSDQGLTNCNEATESLNAIDMANNRSFSAASDLSFFNNNGLPTPGLSPPQFARYLSPAQFEIRPSSRGMTDTSKLFPPSQVAAAPAPFIRNVCQSPVPPDDQETVCIKLLAHLKRHAGDVMQPRESQLVLLKKTNAAVRRILHSKTIRSAYTCHLLLSSILNQLVDLCELLCQQPASKASRPTTSTVDSQFLQDQVHFETFPGFFAGAGMPLTPPLDYKVVMAQVKDVMSFASTMGDMLKRKPLGGFQSLGRHETFHAELEQRLERAAGMVQLCHGSDWRTSNHV</sequence>
<keyword evidence="8" id="KW-1185">Reference proteome</keyword>
<dbReference type="Proteomes" id="UP001345691">
    <property type="component" value="Unassembled WGS sequence"/>
</dbReference>
<dbReference type="InterPro" id="IPR001138">
    <property type="entry name" value="Zn2Cys6_DnaBD"/>
</dbReference>
<evidence type="ECO:0000256" key="4">
    <source>
        <dbReference type="ARBA" id="ARBA00023242"/>
    </source>
</evidence>
<keyword evidence="2" id="KW-0238">DNA-binding</keyword>
<reference evidence="7 8" key="1">
    <citation type="submission" date="2023-08" db="EMBL/GenBank/DDBJ databases">
        <title>Black Yeasts Isolated from many extreme environments.</title>
        <authorList>
            <person name="Coleine C."/>
            <person name="Stajich J.E."/>
            <person name="Selbmann L."/>
        </authorList>
    </citation>
    <scope>NUCLEOTIDE SEQUENCE [LARGE SCALE GENOMIC DNA]</scope>
    <source>
        <strain evidence="7 8">CCFEE 6328</strain>
    </source>
</reference>
<comment type="caution">
    <text evidence="7">The sequence shown here is derived from an EMBL/GenBank/DDBJ whole genome shotgun (WGS) entry which is preliminary data.</text>
</comment>
<accession>A0ABR0JBV4</accession>
<evidence type="ECO:0000256" key="1">
    <source>
        <dbReference type="ARBA" id="ARBA00023015"/>
    </source>
</evidence>
<feature type="compositionally biased region" description="Low complexity" evidence="5">
    <location>
        <begin position="9"/>
        <end position="21"/>
    </location>
</feature>
<protein>
    <recommendedName>
        <fullName evidence="6">Zn(2)-C6 fungal-type domain-containing protein</fullName>
    </recommendedName>
</protein>
<keyword evidence="4" id="KW-0539">Nucleus</keyword>
<gene>
    <name evidence="7" type="ORF">LTR69_005372</name>
</gene>
<feature type="region of interest" description="Disordered" evidence="5">
    <location>
        <begin position="1"/>
        <end position="21"/>
    </location>
</feature>
<dbReference type="Pfam" id="PF00172">
    <property type="entry name" value="Zn_clus"/>
    <property type="match status" value="1"/>
</dbReference>
<dbReference type="InterPro" id="IPR036864">
    <property type="entry name" value="Zn2-C6_fun-type_DNA-bd_sf"/>
</dbReference>